<dbReference type="KEGG" id="bze:COCCADRAFT_93209"/>
<dbReference type="AlphaFoldDB" id="W6YAL5"/>
<evidence type="ECO:0000313" key="2">
    <source>
        <dbReference type="Proteomes" id="UP000053841"/>
    </source>
</evidence>
<dbReference type="EMBL" id="KI964589">
    <property type="protein sequence ID" value="EUC34575.1"/>
    <property type="molecule type" value="Genomic_DNA"/>
</dbReference>
<sequence length="70" mass="7662">SFFLVSLSGGAYEIRMYILIPTLHVDGELRMMKEEGGSVVCSLFLLLFPCFVSSLESLDGAGCTSRILKI</sequence>
<feature type="non-terminal residue" evidence="1">
    <location>
        <position position="1"/>
    </location>
</feature>
<name>W6YAL5_COCC2</name>
<protein>
    <submittedName>
        <fullName evidence="1">Uncharacterized protein</fullName>
    </submittedName>
</protein>
<proteinExistence type="predicted"/>
<organism evidence="1 2">
    <name type="scientific">Cochliobolus carbonum (strain 26-R-13)</name>
    <name type="common">Maize leaf spot fungus</name>
    <name type="synonym">Bipolaris zeicola</name>
    <dbReference type="NCBI Taxonomy" id="930089"/>
    <lineage>
        <taxon>Eukaryota</taxon>
        <taxon>Fungi</taxon>
        <taxon>Dikarya</taxon>
        <taxon>Ascomycota</taxon>
        <taxon>Pezizomycotina</taxon>
        <taxon>Dothideomycetes</taxon>
        <taxon>Pleosporomycetidae</taxon>
        <taxon>Pleosporales</taxon>
        <taxon>Pleosporineae</taxon>
        <taxon>Pleosporaceae</taxon>
        <taxon>Bipolaris</taxon>
    </lineage>
</organism>
<dbReference type="RefSeq" id="XP_007711151.1">
    <property type="nucleotide sequence ID" value="XM_007712961.1"/>
</dbReference>
<dbReference type="HOGENOM" id="CLU_2764668_0_0_1"/>
<dbReference type="GeneID" id="19153523"/>
<dbReference type="Proteomes" id="UP000053841">
    <property type="component" value="Unassembled WGS sequence"/>
</dbReference>
<reference evidence="1 2" key="1">
    <citation type="journal article" date="2013" name="PLoS Genet.">
        <title>Comparative genome structure, secondary metabolite, and effector coding capacity across Cochliobolus pathogens.</title>
        <authorList>
            <person name="Condon B.J."/>
            <person name="Leng Y."/>
            <person name="Wu D."/>
            <person name="Bushley K.E."/>
            <person name="Ohm R.A."/>
            <person name="Otillar R."/>
            <person name="Martin J."/>
            <person name="Schackwitz W."/>
            <person name="Grimwood J."/>
            <person name="MohdZainudin N."/>
            <person name="Xue C."/>
            <person name="Wang R."/>
            <person name="Manning V.A."/>
            <person name="Dhillon B."/>
            <person name="Tu Z.J."/>
            <person name="Steffenson B.J."/>
            <person name="Salamov A."/>
            <person name="Sun H."/>
            <person name="Lowry S."/>
            <person name="LaButti K."/>
            <person name="Han J."/>
            <person name="Copeland A."/>
            <person name="Lindquist E."/>
            <person name="Barry K."/>
            <person name="Schmutz J."/>
            <person name="Baker S.E."/>
            <person name="Ciuffetti L.M."/>
            <person name="Grigoriev I.V."/>
            <person name="Zhong S."/>
            <person name="Turgeon B.G."/>
        </authorList>
    </citation>
    <scope>NUCLEOTIDE SEQUENCE [LARGE SCALE GENOMIC DNA]</scope>
    <source>
        <strain evidence="1 2">26-R-13</strain>
    </source>
</reference>
<accession>W6YAL5</accession>
<gene>
    <name evidence="1" type="ORF">COCCADRAFT_93209</name>
</gene>
<evidence type="ECO:0000313" key="1">
    <source>
        <dbReference type="EMBL" id="EUC34575.1"/>
    </source>
</evidence>
<keyword evidence="2" id="KW-1185">Reference proteome</keyword>